<name>A0A7W4IWZ2_9PROT</name>
<evidence type="ECO:0000313" key="4">
    <source>
        <dbReference type="Proteomes" id="UP000577891"/>
    </source>
</evidence>
<evidence type="ECO:0000313" key="3">
    <source>
        <dbReference type="EMBL" id="MBB2170585.1"/>
    </source>
</evidence>
<reference evidence="3 4" key="1">
    <citation type="submission" date="2020-04" db="EMBL/GenBank/DDBJ databases">
        <title>Description of novel Gluconacetobacter.</title>
        <authorList>
            <person name="Sombolestani A."/>
        </authorList>
    </citation>
    <scope>NUCLEOTIDE SEQUENCE [LARGE SCALE GENOMIC DNA]</scope>
    <source>
        <strain evidence="3 4">LMG 27724</strain>
    </source>
</reference>
<protein>
    <submittedName>
        <fullName evidence="3">Cysteine hydrolase</fullName>
    </submittedName>
</protein>
<dbReference type="EMBL" id="JABEQE010000001">
    <property type="protein sequence ID" value="MBB2170585.1"/>
    <property type="molecule type" value="Genomic_DNA"/>
</dbReference>
<gene>
    <name evidence="3" type="ORF">HLH35_00390</name>
</gene>
<accession>A0A7W4IWZ2</accession>
<dbReference type="InterPro" id="IPR050272">
    <property type="entry name" value="Isochorismatase-like_hydrls"/>
</dbReference>
<dbReference type="AlphaFoldDB" id="A0A7W4IWZ2"/>
<dbReference type="SUPFAM" id="SSF52499">
    <property type="entry name" value="Isochorismatase-like hydrolases"/>
    <property type="match status" value="1"/>
</dbReference>
<evidence type="ECO:0000256" key="1">
    <source>
        <dbReference type="ARBA" id="ARBA00022801"/>
    </source>
</evidence>
<feature type="domain" description="Isochorismatase-like" evidence="2">
    <location>
        <begin position="47"/>
        <end position="243"/>
    </location>
</feature>
<dbReference type="InterPro" id="IPR000868">
    <property type="entry name" value="Isochorismatase-like_dom"/>
</dbReference>
<dbReference type="Proteomes" id="UP000577891">
    <property type="component" value="Unassembled WGS sequence"/>
</dbReference>
<dbReference type="CDD" id="cd00431">
    <property type="entry name" value="cysteine_hydrolases"/>
    <property type="match status" value="1"/>
</dbReference>
<dbReference type="PANTHER" id="PTHR43540">
    <property type="entry name" value="PEROXYUREIDOACRYLATE/UREIDOACRYLATE AMIDOHYDROLASE-RELATED"/>
    <property type="match status" value="1"/>
</dbReference>
<dbReference type="GO" id="GO:0016787">
    <property type="term" value="F:hydrolase activity"/>
    <property type="evidence" value="ECO:0007669"/>
    <property type="project" value="UniProtKB-KW"/>
</dbReference>
<dbReference type="InterPro" id="IPR036380">
    <property type="entry name" value="Isochorismatase-like_sf"/>
</dbReference>
<proteinExistence type="predicted"/>
<dbReference type="PANTHER" id="PTHR43540:SF9">
    <property type="entry name" value="FAMILY HYDROLASE, PUTATIVE (AFU_ORTHOLOGUE AFUA_2G08700)-RELATED"/>
    <property type="match status" value="1"/>
</dbReference>
<dbReference type="Gene3D" id="3.40.50.850">
    <property type="entry name" value="Isochorismatase-like"/>
    <property type="match status" value="1"/>
</dbReference>
<organism evidence="3 4">
    <name type="scientific">Gluconacetobacter asukensis</name>
    <dbReference type="NCBI Taxonomy" id="1017181"/>
    <lineage>
        <taxon>Bacteria</taxon>
        <taxon>Pseudomonadati</taxon>
        <taxon>Pseudomonadota</taxon>
        <taxon>Alphaproteobacteria</taxon>
        <taxon>Acetobacterales</taxon>
        <taxon>Acetobacteraceae</taxon>
        <taxon>Gluconacetobacter</taxon>
    </lineage>
</organism>
<dbReference type="Pfam" id="PF00857">
    <property type="entry name" value="Isochorismatase"/>
    <property type="match status" value="1"/>
</dbReference>
<keyword evidence="4" id="KW-1185">Reference proteome</keyword>
<evidence type="ECO:0000259" key="2">
    <source>
        <dbReference type="Pfam" id="PF00857"/>
    </source>
</evidence>
<keyword evidence="1 3" id="KW-0378">Hydrolase</keyword>
<sequence>MKSLGPTAANRWQVSQDAVSLVRPARGARPVAVPALPQALTIDLARTAMIVIDMQNDFCHPDGWLAGIGADIAPLRAPIAPLRAFLPRLRQAGVPVLWVNWGARPDRLNLSPSVLHVYDPAGAGGGIGDTLPGGSGAVLQYGSWNAEVVDELAPLPEDIRIAKHRMSGFWDTPLDSILRNLRVDTLLFAGVNSDQCVLGTLMDANGLGYDVVLLEDCVATTSPGFCAEATLYNVRQCFGFTARADAFPLDAPEEGA</sequence>
<dbReference type="RefSeq" id="WP_182977279.1">
    <property type="nucleotide sequence ID" value="NZ_BAABGB010000014.1"/>
</dbReference>
<comment type="caution">
    <text evidence="3">The sequence shown here is derived from an EMBL/GenBank/DDBJ whole genome shotgun (WGS) entry which is preliminary data.</text>
</comment>